<gene>
    <name evidence="2" type="ORF">TCAL_15612</name>
</gene>
<dbReference type="AlphaFoldDB" id="A0A553PAC0"/>
<reference evidence="2 3" key="1">
    <citation type="journal article" date="2018" name="Nat. Ecol. Evol.">
        <title>Genomic signatures of mitonuclear coevolution across populations of Tigriopus californicus.</title>
        <authorList>
            <person name="Barreto F.S."/>
            <person name="Watson E.T."/>
            <person name="Lima T.G."/>
            <person name="Willett C.S."/>
            <person name="Edmands S."/>
            <person name="Li W."/>
            <person name="Burton R.S."/>
        </authorList>
    </citation>
    <scope>NUCLEOTIDE SEQUENCE [LARGE SCALE GENOMIC DNA]</scope>
    <source>
        <strain evidence="2 3">San Diego</strain>
    </source>
</reference>
<comment type="caution">
    <text evidence="2">The sequence shown here is derived from an EMBL/GenBank/DDBJ whole genome shotgun (WGS) entry which is preliminary data.</text>
</comment>
<dbReference type="EMBL" id="VCGU01000005">
    <property type="protein sequence ID" value="TRY74632.1"/>
    <property type="molecule type" value="Genomic_DNA"/>
</dbReference>
<dbReference type="STRING" id="6832.A0A553PAC0"/>
<proteinExistence type="predicted"/>
<dbReference type="Proteomes" id="UP000318571">
    <property type="component" value="Chromosome 2"/>
</dbReference>
<dbReference type="PANTHER" id="PTHR33236:SF11">
    <property type="entry name" value="CUB DOMAIN-CONTAINING PROTEIN"/>
    <property type="match status" value="1"/>
</dbReference>
<keyword evidence="1" id="KW-0732">Signal</keyword>
<accession>A0A553PAC0</accession>
<evidence type="ECO:0008006" key="4">
    <source>
        <dbReference type="Google" id="ProtNLM"/>
    </source>
</evidence>
<feature type="chain" id="PRO_5022001039" description="CUB domain-containing protein" evidence="1">
    <location>
        <begin position="22"/>
        <end position="265"/>
    </location>
</feature>
<evidence type="ECO:0000256" key="1">
    <source>
        <dbReference type="SAM" id="SignalP"/>
    </source>
</evidence>
<organism evidence="2 3">
    <name type="scientific">Tigriopus californicus</name>
    <name type="common">Marine copepod</name>
    <dbReference type="NCBI Taxonomy" id="6832"/>
    <lineage>
        <taxon>Eukaryota</taxon>
        <taxon>Metazoa</taxon>
        <taxon>Ecdysozoa</taxon>
        <taxon>Arthropoda</taxon>
        <taxon>Crustacea</taxon>
        <taxon>Multicrustacea</taxon>
        <taxon>Hexanauplia</taxon>
        <taxon>Copepoda</taxon>
        <taxon>Harpacticoida</taxon>
        <taxon>Harpacticidae</taxon>
        <taxon>Tigriopus</taxon>
    </lineage>
</organism>
<feature type="non-terminal residue" evidence="2">
    <location>
        <position position="265"/>
    </location>
</feature>
<evidence type="ECO:0000313" key="2">
    <source>
        <dbReference type="EMBL" id="TRY74632.1"/>
    </source>
</evidence>
<protein>
    <recommendedName>
        <fullName evidence="4">CUB domain-containing protein</fullName>
    </recommendedName>
</protein>
<dbReference type="PANTHER" id="PTHR33236">
    <property type="entry name" value="INTRAFLAGELLAR TRANSPORT PROTEIN 122 FAMILY PROTEIN-RELATED"/>
    <property type="match status" value="1"/>
</dbReference>
<evidence type="ECO:0000313" key="3">
    <source>
        <dbReference type="Proteomes" id="UP000318571"/>
    </source>
</evidence>
<name>A0A553PAC0_TIGCA</name>
<sequence>MANLCCTYIVYALWISIMTEASTNPTTNSSSPNRRGSKVLSIFQIVQFKNGPCSTTGAQSGTCYTQGTAAGTCAGGFGVCCIINLACGGMSSENCTYLAQTSSTTGTSTCQYTICPCDENICRIRFDFVASGSLTTLPGAIGDCTMDTFGITAPGNFAPPIICGFNTGQHMIVDADPDNCNEATFDFSGGPDGCLQYFTGNNGTVASHSFVESDSNNVLEARNEHLCNLLDSSHLRKRFANTSQREMLRPEEKWMENVDETTYWY</sequence>
<feature type="signal peptide" evidence="1">
    <location>
        <begin position="1"/>
        <end position="21"/>
    </location>
</feature>
<keyword evidence="3" id="KW-1185">Reference proteome</keyword>